<accession>A0A1C9EHZ9</accession>
<evidence type="ECO:0000313" key="1">
    <source>
        <dbReference type="EMBL" id="AON97370.1"/>
    </source>
</evidence>
<gene>
    <name evidence="1" type="primary">7</name>
    <name evidence="1" type="ORF">SEA_NYCEIRAE_7</name>
</gene>
<evidence type="ECO:0000313" key="2">
    <source>
        <dbReference type="Proteomes" id="UP000201968"/>
    </source>
</evidence>
<dbReference type="EMBL" id="KX557282">
    <property type="protein sequence ID" value="AON97370.1"/>
    <property type="molecule type" value="Genomic_DNA"/>
</dbReference>
<dbReference type="RefSeq" id="YP_009277925.1">
    <property type="nucleotide sequence ID" value="NC_031004.1"/>
</dbReference>
<organism evidence="1 2">
    <name type="scientific">Gordonia phage Nyceirae</name>
    <dbReference type="NCBI Taxonomy" id="1887651"/>
    <lineage>
        <taxon>Viruses</taxon>
        <taxon>Duplodnaviria</taxon>
        <taxon>Heunggongvirae</taxon>
        <taxon>Uroviricota</taxon>
        <taxon>Caudoviricetes</taxon>
        <taxon>Nyceiraevirus</taxon>
        <taxon>Nyceiraevirus nyceirae</taxon>
    </lineage>
</organism>
<proteinExistence type="predicted"/>
<dbReference type="InterPro" id="IPR021145">
    <property type="entry name" value="Portal_protein_SPP1_Gp6-like"/>
</dbReference>
<dbReference type="Proteomes" id="UP000201968">
    <property type="component" value="Segment"/>
</dbReference>
<sequence length="492" mass="54570">MDRAQDFLMIGVSALAAAEKNFDRRKDNYEGRQSLPYAPEGVSDEYRELQRQSIANWLATAMNAPVQRMEAESITGPDGKPDTDAWNVFVGADLETRQKIVYTSMMVQSRGVASVSRTNTVGQARVSIESGRRVYLHADPEDPFTHQFAVKTWMENERPSSGLWVPNSALVHAGVKQVAVVYDHTECVRFEKPGSTAIGGWKQVRTTRHGLGDIPFVEFGSNLDEDGVPHSAIDQLIPMQDALNTIRFNTLLAMQFSAYRQRVATGYDPVLRDANGEIVYVRDAQGNQIVGVDGQPVPQLRQAGRVSVDRLLVFPGKDTKVFDLQESNLQNYVTVYTRFLTDLFSKAQVPPQYALDKMSNLSGDALAGADHTLTSLVADLKREANSGMRKLLRLTDVARGREPQNRTITWADTEPKSFAQIVDGVVKLIAAGFPMQDAFDMLPGSTPAKVERWMEHYQQEQADKFSAQMLEAFTSDLGVEAQPPQQQLPSAG</sequence>
<dbReference type="KEGG" id="vg:29078372"/>
<dbReference type="Pfam" id="PF05133">
    <property type="entry name" value="SPP1_portal"/>
    <property type="match status" value="1"/>
</dbReference>
<keyword evidence="2" id="KW-1185">Reference proteome</keyword>
<reference evidence="2" key="1">
    <citation type="submission" date="2016-07" db="EMBL/GenBank/DDBJ databases">
        <authorList>
            <person name="Florea S."/>
            <person name="Webb J.S."/>
            <person name="Jaromczyk J."/>
            <person name="Schardl C.L."/>
        </authorList>
    </citation>
    <scope>NUCLEOTIDE SEQUENCE [LARGE SCALE GENOMIC DNA]</scope>
</reference>
<dbReference type="OrthoDB" id="3592at10239"/>
<name>A0A1C9EHZ9_9CAUD</name>
<protein>
    <submittedName>
        <fullName evidence="1">Portal protein</fullName>
    </submittedName>
</protein>
<dbReference type="GeneID" id="29078372"/>